<dbReference type="CDD" id="cd12797">
    <property type="entry name" value="M23_peptidase"/>
    <property type="match status" value="1"/>
</dbReference>
<name>A0A371X8S9_9HYPH</name>
<evidence type="ECO:0000259" key="9">
    <source>
        <dbReference type="Pfam" id="PF01551"/>
    </source>
</evidence>
<feature type="transmembrane region" description="Helical" evidence="8">
    <location>
        <begin position="44"/>
        <end position="69"/>
    </location>
</feature>
<dbReference type="EMBL" id="QURN01000015">
    <property type="protein sequence ID" value="RFC65610.1"/>
    <property type="molecule type" value="Genomic_DNA"/>
</dbReference>
<dbReference type="GO" id="GO:0006508">
    <property type="term" value="P:proteolysis"/>
    <property type="evidence" value="ECO:0007669"/>
    <property type="project" value="UniProtKB-KW"/>
</dbReference>
<accession>A0A371X8S9</accession>
<sequence>MMRHESTNVKNKSSSTSVFGKRKEPHTVIIARGDKVSHFTIKPWLATALMGTVATLAVGYLAATTYLVFRDDILSAASAHQARVQQSYEDRIAALRAQVDRITSRQMLDQQLVESKVTELLSRQSALSARHGKVTPAPAEQPDAQGSDAQDIETPSIETPGQDKPQAMIDTDDASLKLASVMPLLSQSDGETSDSAADRADRNFVAINKSLQAVEADQIHKLDAMATSAYREASALGDALRTAGVNVEEDYGKDDVGGPLVPLDQAGMFDAKVKELDEVLEHVSTLKQEAGAMPFSNPAPGRSVSSRFGVRTDPLLGTPAMHSGMDFRAPTGTPILATGYGTVVEAGWNGGYGQMVEVKHANGFTTRFGHMSAIHVSVGDEVKPGDVLGEVGSTGRSTGPHMHYEVRRNGQAIDPSDFLAAGKRIQRYLAQL</sequence>
<keyword evidence="6" id="KW-0482">Metalloprotease</keyword>
<dbReference type="AlphaFoldDB" id="A0A371X8S9"/>
<keyword evidence="4" id="KW-0378">Hydrolase</keyword>
<dbReference type="GO" id="GO:0004222">
    <property type="term" value="F:metalloendopeptidase activity"/>
    <property type="evidence" value="ECO:0007669"/>
    <property type="project" value="TreeGrafter"/>
</dbReference>
<gene>
    <name evidence="10" type="ORF">DY251_17680</name>
</gene>
<comment type="cofactor">
    <cofactor evidence="1">
        <name>Zn(2+)</name>
        <dbReference type="ChEBI" id="CHEBI:29105"/>
    </cofactor>
</comment>
<evidence type="ECO:0000256" key="3">
    <source>
        <dbReference type="ARBA" id="ARBA00022723"/>
    </source>
</evidence>
<dbReference type="PANTHER" id="PTHR21666">
    <property type="entry name" value="PEPTIDASE-RELATED"/>
    <property type="match status" value="1"/>
</dbReference>
<keyword evidence="5" id="KW-0862">Zinc</keyword>
<feature type="domain" description="M23ase beta-sheet core" evidence="9">
    <location>
        <begin position="321"/>
        <end position="415"/>
    </location>
</feature>
<evidence type="ECO:0000313" key="11">
    <source>
        <dbReference type="Proteomes" id="UP000262379"/>
    </source>
</evidence>
<evidence type="ECO:0000256" key="6">
    <source>
        <dbReference type="ARBA" id="ARBA00023049"/>
    </source>
</evidence>
<dbReference type="Gene3D" id="2.70.70.10">
    <property type="entry name" value="Glucose Permease (Domain IIA)"/>
    <property type="match status" value="1"/>
</dbReference>
<dbReference type="InterPro" id="IPR011055">
    <property type="entry name" value="Dup_hybrid_motif"/>
</dbReference>
<feature type="region of interest" description="Disordered" evidence="7">
    <location>
        <begin position="128"/>
        <end position="168"/>
    </location>
</feature>
<dbReference type="InterPro" id="IPR016047">
    <property type="entry name" value="M23ase_b-sheet_dom"/>
</dbReference>
<dbReference type="Pfam" id="PF01551">
    <property type="entry name" value="Peptidase_M23"/>
    <property type="match status" value="1"/>
</dbReference>
<dbReference type="GO" id="GO:0046872">
    <property type="term" value="F:metal ion binding"/>
    <property type="evidence" value="ECO:0007669"/>
    <property type="project" value="UniProtKB-KW"/>
</dbReference>
<dbReference type="PANTHER" id="PTHR21666:SF288">
    <property type="entry name" value="CELL DIVISION PROTEIN YTFB"/>
    <property type="match status" value="1"/>
</dbReference>
<protein>
    <submittedName>
        <fullName evidence="10">M23 family peptidase</fullName>
    </submittedName>
</protein>
<evidence type="ECO:0000256" key="7">
    <source>
        <dbReference type="SAM" id="MobiDB-lite"/>
    </source>
</evidence>
<dbReference type="FunFam" id="2.70.70.10:FF:000006">
    <property type="entry name" value="M23 family peptidase"/>
    <property type="match status" value="1"/>
</dbReference>
<evidence type="ECO:0000256" key="8">
    <source>
        <dbReference type="SAM" id="Phobius"/>
    </source>
</evidence>
<evidence type="ECO:0000256" key="1">
    <source>
        <dbReference type="ARBA" id="ARBA00001947"/>
    </source>
</evidence>
<reference evidence="11" key="1">
    <citation type="submission" date="2018-08" db="EMBL/GenBank/DDBJ databases">
        <authorList>
            <person name="Im W.T."/>
        </authorList>
    </citation>
    <scope>NUCLEOTIDE SEQUENCE [LARGE SCALE GENOMIC DNA]</scope>
    <source>
        <strain evidence="11">LA-28</strain>
    </source>
</reference>
<keyword evidence="8" id="KW-0472">Membrane</keyword>
<keyword evidence="8" id="KW-0812">Transmembrane</keyword>
<keyword evidence="8" id="KW-1133">Transmembrane helix</keyword>
<keyword evidence="11" id="KW-1185">Reference proteome</keyword>
<organism evidence="10 11">
    <name type="scientific">Mesorhizobium denitrificans</name>
    <dbReference type="NCBI Taxonomy" id="2294114"/>
    <lineage>
        <taxon>Bacteria</taxon>
        <taxon>Pseudomonadati</taxon>
        <taxon>Pseudomonadota</taxon>
        <taxon>Alphaproteobacteria</taxon>
        <taxon>Hyphomicrobiales</taxon>
        <taxon>Phyllobacteriaceae</taxon>
        <taxon>Mesorhizobium</taxon>
    </lineage>
</organism>
<comment type="caution">
    <text evidence="10">The sequence shown here is derived from an EMBL/GenBank/DDBJ whole genome shotgun (WGS) entry which is preliminary data.</text>
</comment>
<dbReference type="InterPro" id="IPR050570">
    <property type="entry name" value="Cell_wall_metabolism_enzyme"/>
</dbReference>
<evidence type="ECO:0000256" key="2">
    <source>
        <dbReference type="ARBA" id="ARBA00022670"/>
    </source>
</evidence>
<evidence type="ECO:0000256" key="4">
    <source>
        <dbReference type="ARBA" id="ARBA00022801"/>
    </source>
</evidence>
<dbReference type="Proteomes" id="UP000262379">
    <property type="component" value="Unassembled WGS sequence"/>
</dbReference>
<keyword evidence="2" id="KW-0645">Protease</keyword>
<evidence type="ECO:0000256" key="5">
    <source>
        <dbReference type="ARBA" id="ARBA00022833"/>
    </source>
</evidence>
<dbReference type="SUPFAM" id="SSF51261">
    <property type="entry name" value="Duplicated hybrid motif"/>
    <property type="match status" value="1"/>
</dbReference>
<keyword evidence="3" id="KW-0479">Metal-binding</keyword>
<proteinExistence type="predicted"/>
<evidence type="ECO:0000313" key="10">
    <source>
        <dbReference type="EMBL" id="RFC65610.1"/>
    </source>
</evidence>